<evidence type="ECO:0000313" key="6">
    <source>
        <dbReference type="EMBL" id="EEE47738.1"/>
    </source>
</evidence>
<dbReference type="InterPro" id="IPR013974">
    <property type="entry name" value="SAF"/>
</dbReference>
<keyword evidence="6" id="KW-0969">Cilium</keyword>
<sequence length="326" mass="34758">MKTLMIAALSLALAALTSFSAAANEHPVLRSQVMTLSDIVTVGDFYSNAGDVAQVPLFRSPDMGTSGNVPATTVAQRARDAGLVTAGTDGLRTVVVHRGATRLNRHQLENLIRNDLAKLEAGIDPEGLEITLLQAPDQILADPKAADPVRIDRINWSRNNGHFTVFATIAVEHGTRPLTVTGTAVEMIDVLVLGQPLKRGDIVQDGDLTTIRLPRLKVNTAALEDGTNIVGKAARVNLRPSQPLSHKDFEYPVLVERGDKVTVTYNVGAMNLTSRAKALTNGAKGDVIDVMNLQSRRVVPATVTSRGQVAVHAAHAIVASLNKEAN</sequence>
<dbReference type="PANTHER" id="PTHR36307">
    <property type="entry name" value="FLAGELLA BASAL BODY P-RING FORMATION PROTEIN FLGA"/>
    <property type="match status" value="1"/>
</dbReference>
<dbReference type="GO" id="GO:0044780">
    <property type="term" value="P:bacterial-type flagellum assembly"/>
    <property type="evidence" value="ECO:0007669"/>
    <property type="project" value="InterPro"/>
</dbReference>
<keyword evidence="6" id="KW-0282">Flagellum</keyword>
<comment type="caution">
    <text evidence="6">The sequence shown here is derived from an EMBL/GenBank/DDBJ whole genome shotgun (WGS) entry which is preliminary data.</text>
</comment>
<evidence type="ECO:0000256" key="1">
    <source>
        <dbReference type="ARBA" id="ARBA00004418"/>
    </source>
</evidence>
<dbReference type="CDD" id="cd11614">
    <property type="entry name" value="SAF_CpaB_FlgA_like"/>
    <property type="match status" value="1"/>
</dbReference>
<evidence type="ECO:0000256" key="4">
    <source>
        <dbReference type="SAM" id="SignalP"/>
    </source>
</evidence>
<keyword evidence="3" id="KW-0574">Periplasm</keyword>
<reference evidence="6 7" key="2">
    <citation type="submission" date="2013-04" db="EMBL/GenBank/DDBJ databases">
        <authorList>
            <person name="Fiebig A."/>
            <person name="Pradella S."/>
            <person name="Wagner-Doebler I."/>
        </authorList>
    </citation>
    <scope>NUCLEOTIDE SEQUENCE [LARGE SCALE GENOMIC DNA]</scope>
    <source>
        <strain evidence="7">DSM 17067 / NCIMB 14079 / DFL-11</strain>
    </source>
</reference>
<dbReference type="PANTHER" id="PTHR36307:SF1">
    <property type="entry name" value="FLAGELLA BASAL BODY P-RING FORMATION PROTEIN FLGA"/>
    <property type="match status" value="1"/>
</dbReference>
<dbReference type="Proteomes" id="UP000004703">
    <property type="component" value="Chromosome"/>
</dbReference>
<dbReference type="Gene3D" id="2.30.30.760">
    <property type="match status" value="1"/>
</dbReference>
<dbReference type="EMBL" id="ACCU02000001">
    <property type="protein sequence ID" value="EEE47738.1"/>
    <property type="molecule type" value="Genomic_DNA"/>
</dbReference>
<evidence type="ECO:0000259" key="5">
    <source>
        <dbReference type="SMART" id="SM00858"/>
    </source>
</evidence>
<feature type="signal peptide" evidence="4">
    <location>
        <begin position="1"/>
        <end position="23"/>
    </location>
</feature>
<evidence type="ECO:0000313" key="7">
    <source>
        <dbReference type="Proteomes" id="UP000004703"/>
    </source>
</evidence>
<evidence type="ECO:0000256" key="3">
    <source>
        <dbReference type="ARBA" id="ARBA00022764"/>
    </source>
</evidence>
<proteinExistence type="predicted"/>
<dbReference type="InterPro" id="IPR017585">
    <property type="entry name" value="SAF_FlgA"/>
</dbReference>
<keyword evidence="2 4" id="KW-0732">Signal</keyword>
<keyword evidence="6" id="KW-0966">Cell projection</keyword>
<evidence type="ECO:0000256" key="2">
    <source>
        <dbReference type="ARBA" id="ARBA00022729"/>
    </source>
</evidence>
<reference evidence="6 7" key="1">
    <citation type="submission" date="2008-01" db="EMBL/GenBank/DDBJ databases">
        <authorList>
            <person name="Wagner-Dobler I."/>
            <person name="Ferriera S."/>
            <person name="Johnson J."/>
            <person name="Kravitz S."/>
            <person name="Beeson K."/>
            <person name="Sutton G."/>
            <person name="Rogers Y.-H."/>
            <person name="Friedman R."/>
            <person name="Frazier M."/>
            <person name="Venter J.C."/>
        </authorList>
    </citation>
    <scope>NUCLEOTIDE SEQUENCE [LARGE SCALE GENOMIC DNA]</scope>
    <source>
        <strain evidence="7">DSM 17067 / NCIMB 14079 / DFL-11</strain>
    </source>
</reference>
<feature type="domain" description="SAF" evidence="5">
    <location>
        <begin position="188"/>
        <end position="250"/>
    </location>
</feature>
<dbReference type="Pfam" id="PF13144">
    <property type="entry name" value="ChapFlgA"/>
    <property type="match status" value="1"/>
</dbReference>
<feature type="chain" id="PRO_5022666875" evidence="4">
    <location>
        <begin position="24"/>
        <end position="326"/>
    </location>
</feature>
<gene>
    <name evidence="6" type="ORF">SADFL11_5027</name>
</gene>
<accession>A0A5E8H6P6</accession>
<dbReference type="GO" id="GO:0042597">
    <property type="term" value="C:periplasmic space"/>
    <property type="evidence" value="ECO:0007669"/>
    <property type="project" value="UniProtKB-SubCell"/>
</dbReference>
<dbReference type="AlphaFoldDB" id="A0A5E8H6P6"/>
<dbReference type="InterPro" id="IPR039246">
    <property type="entry name" value="Flagellar_FlgA"/>
</dbReference>
<protein>
    <submittedName>
        <fullName evidence="6">Flagella basal body P-ring formation protein FlgA</fullName>
    </submittedName>
</protein>
<comment type="subcellular location">
    <subcellularLocation>
        <location evidence="1">Periplasm</location>
    </subcellularLocation>
</comment>
<organism evidence="6 7">
    <name type="scientific">Roseibium alexandrii (strain DSM 17067 / NCIMB 14079 / DFL-11)</name>
    <name type="common">Labrenzia alexandrii</name>
    <dbReference type="NCBI Taxonomy" id="244592"/>
    <lineage>
        <taxon>Bacteria</taxon>
        <taxon>Pseudomonadati</taxon>
        <taxon>Pseudomonadota</taxon>
        <taxon>Alphaproteobacteria</taxon>
        <taxon>Hyphomicrobiales</taxon>
        <taxon>Stappiaceae</taxon>
        <taxon>Roseibium</taxon>
    </lineage>
</organism>
<dbReference type="SMART" id="SM00858">
    <property type="entry name" value="SAF"/>
    <property type="match status" value="1"/>
</dbReference>
<dbReference type="Gene3D" id="3.90.1210.10">
    <property type="entry name" value="Antifreeze-like/N-acetylneuraminic acid synthase C-terminal domain"/>
    <property type="match status" value="1"/>
</dbReference>
<dbReference type="NCBIfam" id="TIGR03170">
    <property type="entry name" value="flgA_cterm"/>
    <property type="match status" value="1"/>
</dbReference>
<name>A0A5E8H6P6_ROSAD</name>